<reference evidence="2" key="1">
    <citation type="submission" date="2017-02" db="EMBL/GenBank/DDBJ databases">
        <authorList>
            <person name="Varghese N."/>
            <person name="Submissions S."/>
        </authorList>
    </citation>
    <scope>NUCLEOTIDE SEQUENCE [LARGE SCALE GENOMIC DNA]</scope>
    <source>
        <strain evidence="2">ATCC BAA-34</strain>
    </source>
</reference>
<gene>
    <name evidence="1" type="ORF">SAMN02745119_01048</name>
</gene>
<evidence type="ECO:0000313" key="1">
    <source>
        <dbReference type="EMBL" id="SJZ59184.1"/>
    </source>
</evidence>
<dbReference type="Proteomes" id="UP000190102">
    <property type="component" value="Unassembled WGS sequence"/>
</dbReference>
<accession>A0A1T4LXK3</accession>
<dbReference type="EMBL" id="FUWR01000004">
    <property type="protein sequence ID" value="SJZ59184.1"/>
    <property type="molecule type" value="Genomic_DNA"/>
</dbReference>
<proteinExistence type="predicted"/>
<dbReference type="AlphaFoldDB" id="A0A1T4LXK3"/>
<dbReference type="STRING" id="115783.SAMN02745119_01048"/>
<name>A0A1T4LXK3_9BACT</name>
<protein>
    <submittedName>
        <fullName evidence="1">Uncharacterized protein</fullName>
    </submittedName>
</protein>
<organism evidence="1 2">
    <name type="scientific">Trichlorobacter thiogenes</name>
    <dbReference type="NCBI Taxonomy" id="115783"/>
    <lineage>
        <taxon>Bacteria</taxon>
        <taxon>Pseudomonadati</taxon>
        <taxon>Thermodesulfobacteriota</taxon>
        <taxon>Desulfuromonadia</taxon>
        <taxon>Geobacterales</taxon>
        <taxon>Geobacteraceae</taxon>
        <taxon>Trichlorobacter</taxon>
    </lineage>
</organism>
<dbReference type="RefSeq" id="WP_153304304.1">
    <property type="nucleotide sequence ID" value="NZ_FUWR01000004.1"/>
</dbReference>
<evidence type="ECO:0000313" key="2">
    <source>
        <dbReference type="Proteomes" id="UP000190102"/>
    </source>
</evidence>
<sequence>MQISTDTEFSYHGISFDERLAIFRLFHDDDEPGTIVEPCSAGFVTEGFAQ</sequence>
<keyword evidence="2" id="KW-1185">Reference proteome</keyword>